<dbReference type="AlphaFoldDB" id="A0A1H2YTR3"/>
<feature type="transmembrane region" description="Helical" evidence="7">
    <location>
        <begin position="57"/>
        <end position="77"/>
    </location>
</feature>
<feature type="transmembrane region" description="Helical" evidence="7">
    <location>
        <begin position="278"/>
        <end position="303"/>
    </location>
</feature>
<evidence type="ECO:0000259" key="8">
    <source>
        <dbReference type="PROSITE" id="PS50850"/>
    </source>
</evidence>
<dbReference type="InterPro" id="IPR011701">
    <property type="entry name" value="MFS"/>
</dbReference>
<evidence type="ECO:0000313" key="9">
    <source>
        <dbReference type="EMBL" id="SDX08580.1"/>
    </source>
</evidence>
<reference evidence="10" key="1">
    <citation type="submission" date="2016-10" db="EMBL/GenBank/DDBJ databases">
        <authorList>
            <person name="Varghese N."/>
            <person name="Submissions S."/>
        </authorList>
    </citation>
    <scope>NUCLEOTIDE SEQUENCE [LARGE SCALE GENOMIC DNA]</scope>
    <source>
        <strain evidence="10">CGMCC 4.3530</strain>
    </source>
</reference>
<accession>A0A1H2YTR3</accession>
<evidence type="ECO:0000256" key="2">
    <source>
        <dbReference type="ARBA" id="ARBA00022448"/>
    </source>
</evidence>
<evidence type="ECO:0000256" key="4">
    <source>
        <dbReference type="ARBA" id="ARBA00022692"/>
    </source>
</evidence>
<dbReference type="NCBIfam" id="TIGR00711">
    <property type="entry name" value="efflux_EmrB"/>
    <property type="match status" value="1"/>
</dbReference>
<feature type="transmembrane region" description="Helical" evidence="7">
    <location>
        <begin position="309"/>
        <end position="332"/>
    </location>
</feature>
<dbReference type="InterPro" id="IPR004638">
    <property type="entry name" value="EmrB-like"/>
</dbReference>
<proteinExistence type="predicted"/>
<keyword evidence="5 7" id="KW-1133">Transmembrane helix</keyword>
<feature type="transmembrane region" description="Helical" evidence="7">
    <location>
        <begin position="89"/>
        <end position="108"/>
    </location>
</feature>
<dbReference type="EMBL" id="FNOK01000007">
    <property type="protein sequence ID" value="SDX08580.1"/>
    <property type="molecule type" value="Genomic_DNA"/>
</dbReference>
<dbReference type="CDD" id="cd17503">
    <property type="entry name" value="MFS_LmrB_MDR_like"/>
    <property type="match status" value="1"/>
</dbReference>
<evidence type="ECO:0000313" key="10">
    <source>
        <dbReference type="Proteomes" id="UP000199529"/>
    </source>
</evidence>
<dbReference type="PROSITE" id="PS50850">
    <property type="entry name" value="MFS"/>
    <property type="match status" value="1"/>
</dbReference>
<keyword evidence="6 7" id="KW-0472">Membrane</keyword>
<organism evidence="9 10">
    <name type="scientific">Saccharopolyspora shandongensis</name>
    <dbReference type="NCBI Taxonomy" id="418495"/>
    <lineage>
        <taxon>Bacteria</taxon>
        <taxon>Bacillati</taxon>
        <taxon>Actinomycetota</taxon>
        <taxon>Actinomycetes</taxon>
        <taxon>Pseudonocardiales</taxon>
        <taxon>Pseudonocardiaceae</taxon>
        <taxon>Saccharopolyspora</taxon>
    </lineage>
</organism>
<feature type="transmembrane region" description="Helical" evidence="7">
    <location>
        <begin position="344"/>
        <end position="363"/>
    </location>
</feature>
<dbReference type="GO" id="GO:0022857">
    <property type="term" value="F:transmembrane transporter activity"/>
    <property type="evidence" value="ECO:0007669"/>
    <property type="project" value="InterPro"/>
</dbReference>
<dbReference type="PANTHER" id="PTHR42718">
    <property type="entry name" value="MAJOR FACILITATOR SUPERFAMILY MULTIDRUG TRANSPORTER MFSC"/>
    <property type="match status" value="1"/>
</dbReference>
<evidence type="ECO:0000256" key="5">
    <source>
        <dbReference type="ARBA" id="ARBA00022989"/>
    </source>
</evidence>
<sequence>MTVAKAAPAARSDEEVPAQLWRMAGVLLLGAVLGGLDATIVNVGIDAIAGELRSPLSTIQWVSTGYLLAVSLVMPISGWASERFGAKRMWLVSVALFVGGSALCGIAWSAPALVAFRVLQGIGGGMMQPIGQSMVAQAAGSKIGRVMGVTSIPVMLAPVVGPILGGAIVQSLDWRWMFLINLPIGLIALWLAVRVLPSEPGTASGNRLDAVGLLLLSPGLAAVVYGFTAAGAAGGFSSMWTVLPLAAGAVLLFGYGVHALRGRVAPLIDLRLFARRGFAAATGNSFLLGASLYSSMLLIPLYYQQVQHVGPLAAGLLLAPQALGTAITTFAAGRLSDRIGPRPLLLAGILVALAGTVSFTQLAAQPPGWLLTASLLLRGIGMGMTMAPGMAAVYQSVQRHEVPRAASALNVLNRIGGSLGTALLVVVLQGSSAPEPAAAFGDTFWWAFGITALSLIPAFLLPAAKKEPK</sequence>
<evidence type="ECO:0000256" key="7">
    <source>
        <dbReference type="SAM" id="Phobius"/>
    </source>
</evidence>
<dbReference type="SUPFAM" id="SSF103473">
    <property type="entry name" value="MFS general substrate transporter"/>
    <property type="match status" value="1"/>
</dbReference>
<dbReference type="PANTHER" id="PTHR42718:SF46">
    <property type="entry name" value="BLR6921 PROTEIN"/>
    <property type="match status" value="1"/>
</dbReference>
<keyword evidence="4 7" id="KW-0812">Transmembrane</keyword>
<dbReference type="InterPro" id="IPR036259">
    <property type="entry name" value="MFS_trans_sf"/>
</dbReference>
<evidence type="ECO:0000256" key="1">
    <source>
        <dbReference type="ARBA" id="ARBA00004651"/>
    </source>
</evidence>
<dbReference type="InterPro" id="IPR020846">
    <property type="entry name" value="MFS_dom"/>
</dbReference>
<name>A0A1H2YTR3_9PSEU</name>
<evidence type="ECO:0000256" key="3">
    <source>
        <dbReference type="ARBA" id="ARBA00022475"/>
    </source>
</evidence>
<feature type="transmembrane region" description="Helical" evidence="7">
    <location>
        <begin position="239"/>
        <end position="257"/>
    </location>
</feature>
<feature type="domain" description="Major facilitator superfamily (MFS) profile" evidence="8">
    <location>
        <begin position="23"/>
        <end position="466"/>
    </location>
</feature>
<feature type="transmembrane region" description="Helical" evidence="7">
    <location>
        <begin position="20"/>
        <end position="45"/>
    </location>
</feature>
<comment type="subcellular location">
    <subcellularLocation>
        <location evidence="1">Cell membrane</location>
        <topology evidence="1">Multi-pass membrane protein</topology>
    </subcellularLocation>
</comment>
<keyword evidence="2" id="KW-0813">Transport</keyword>
<dbReference type="Pfam" id="PF07690">
    <property type="entry name" value="MFS_1"/>
    <property type="match status" value="1"/>
</dbReference>
<dbReference type="Proteomes" id="UP000199529">
    <property type="component" value="Unassembled WGS sequence"/>
</dbReference>
<feature type="transmembrane region" description="Helical" evidence="7">
    <location>
        <begin position="176"/>
        <end position="196"/>
    </location>
</feature>
<evidence type="ECO:0000256" key="6">
    <source>
        <dbReference type="ARBA" id="ARBA00023136"/>
    </source>
</evidence>
<dbReference type="RefSeq" id="WP_093264102.1">
    <property type="nucleotide sequence ID" value="NZ_FNOK01000007.1"/>
</dbReference>
<dbReference type="STRING" id="418495.SAMN05216215_1007162"/>
<feature type="transmembrane region" description="Helical" evidence="7">
    <location>
        <begin position="444"/>
        <end position="464"/>
    </location>
</feature>
<feature type="transmembrane region" description="Helical" evidence="7">
    <location>
        <begin position="415"/>
        <end position="432"/>
    </location>
</feature>
<dbReference type="Gene3D" id="1.20.1250.20">
    <property type="entry name" value="MFS general substrate transporter like domains"/>
    <property type="match status" value="2"/>
</dbReference>
<keyword evidence="10" id="KW-1185">Reference proteome</keyword>
<feature type="transmembrane region" description="Helical" evidence="7">
    <location>
        <begin position="208"/>
        <end position="227"/>
    </location>
</feature>
<keyword evidence="3" id="KW-1003">Cell membrane</keyword>
<dbReference type="GO" id="GO:0005886">
    <property type="term" value="C:plasma membrane"/>
    <property type="evidence" value="ECO:0007669"/>
    <property type="project" value="UniProtKB-SubCell"/>
</dbReference>
<gene>
    <name evidence="9" type="ORF">SAMN05216215_1007162</name>
</gene>
<dbReference type="OrthoDB" id="9812221at2"/>
<feature type="transmembrane region" description="Helical" evidence="7">
    <location>
        <begin position="369"/>
        <end position="394"/>
    </location>
</feature>
<protein>
    <submittedName>
        <fullName evidence="9">Drug resistance transporter, EmrB/QacA subfamily</fullName>
    </submittedName>
</protein>